<dbReference type="EMBL" id="FOUO01000003">
    <property type="protein sequence ID" value="SFM34951.1"/>
    <property type="molecule type" value="Genomic_DNA"/>
</dbReference>
<protein>
    <recommendedName>
        <fullName evidence="1">DUF7931 domain-containing protein</fullName>
    </recommendedName>
</protein>
<feature type="domain" description="DUF7931" evidence="1">
    <location>
        <begin position="29"/>
        <end position="175"/>
    </location>
</feature>
<proteinExistence type="predicted"/>
<sequence length="177" mass="19944">MSDPSPHPPLDTAILGKIRDDVPLEGSADLLAATLAMAAQARRSLQLVSRHLDPDLYDQGELVAECSRLARRSRYSEIRILIQDPEPLRGRTHGLIELAQRLSSRIQVMRMSEADRKTRVDAFLIADGVGCIHQPRGDRHQGTANFHAPRRSKLLMAEFQTLWDAAEPDPHLRRLYL</sequence>
<dbReference type="Proteomes" id="UP000199556">
    <property type="component" value="Unassembled WGS sequence"/>
</dbReference>
<gene>
    <name evidence="2" type="ORF">SAMN05421721_103141</name>
</gene>
<evidence type="ECO:0000313" key="3">
    <source>
        <dbReference type="Proteomes" id="UP000199556"/>
    </source>
</evidence>
<evidence type="ECO:0000313" key="2">
    <source>
        <dbReference type="EMBL" id="SFM34951.1"/>
    </source>
</evidence>
<name>A0A1I4Q4E8_ECTMO</name>
<dbReference type="STRING" id="195064.SAMN05421721_103141"/>
<keyword evidence="3" id="KW-1185">Reference proteome</keyword>
<dbReference type="OrthoDB" id="6080223at2"/>
<dbReference type="InterPro" id="IPR057691">
    <property type="entry name" value="DUF7931"/>
</dbReference>
<dbReference type="Pfam" id="PF25559">
    <property type="entry name" value="DUF7931"/>
    <property type="match status" value="1"/>
</dbReference>
<organism evidence="2 3">
    <name type="scientific">Ectothiorhodospira mobilis</name>
    <dbReference type="NCBI Taxonomy" id="195064"/>
    <lineage>
        <taxon>Bacteria</taxon>
        <taxon>Pseudomonadati</taxon>
        <taxon>Pseudomonadota</taxon>
        <taxon>Gammaproteobacteria</taxon>
        <taxon>Chromatiales</taxon>
        <taxon>Ectothiorhodospiraceae</taxon>
        <taxon>Ectothiorhodospira</taxon>
    </lineage>
</organism>
<accession>A0A1I4Q4E8</accession>
<dbReference type="RefSeq" id="WP_090483833.1">
    <property type="nucleotide sequence ID" value="NZ_FOUO01000003.1"/>
</dbReference>
<dbReference type="AlphaFoldDB" id="A0A1I4Q4E8"/>
<evidence type="ECO:0000259" key="1">
    <source>
        <dbReference type="Pfam" id="PF25559"/>
    </source>
</evidence>
<reference evidence="2 3" key="1">
    <citation type="submission" date="2016-10" db="EMBL/GenBank/DDBJ databases">
        <authorList>
            <person name="de Groot N.N."/>
        </authorList>
    </citation>
    <scope>NUCLEOTIDE SEQUENCE [LARGE SCALE GENOMIC DNA]</scope>
    <source>
        <strain evidence="2 3">DSM 4180</strain>
    </source>
</reference>